<feature type="transmembrane region" description="Helical" evidence="11">
    <location>
        <begin position="141"/>
        <end position="160"/>
    </location>
</feature>
<evidence type="ECO:0000256" key="5">
    <source>
        <dbReference type="ARBA" id="ARBA00022597"/>
    </source>
</evidence>
<keyword evidence="9 11" id="KW-0472">Membrane</keyword>
<comment type="subcellular location">
    <subcellularLocation>
        <location evidence="1">Cell membrane</location>
        <topology evidence="1">Multi-pass membrane protein</topology>
    </subcellularLocation>
</comment>
<comment type="similarity">
    <text evidence="2">Belongs to the SWEET sugar transporter family.</text>
</comment>
<evidence type="ECO:0000313" key="13">
    <source>
        <dbReference type="Proteomes" id="UP000325577"/>
    </source>
</evidence>
<evidence type="ECO:0008006" key="14">
    <source>
        <dbReference type="Google" id="ProtNLM"/>
    </source>
</evidence>
<feature type="transmembrane region" description="Helical" evidence="11">
    <location>
        <begin position="47"/>
        <end position="64"/>
    </location>
</feature>
<dbReference type="GO" id="GO:0005886">
    <property type="term" value="C:plasma membrane"/>
    <property type="evidence" value="ECO:0007669"/>
    <property type="project" value="UniProtKB-SubCell"/>
</dbReference>
<evidence type="ECO:0000256" key="4">
    <source>
        <dbReference type="ARBA" id="ARBA00022475"/>
    </source>
</evidence>
<dbReference type="InterPro" id="IPR047664">
    <property type="entry name" value="SWEET"/>
</dbReference>
<dbReference type="PANTHER" id="PTHR10791">
    <property type="entry name" value="RAG1-ACTIVATING PROTEIN 1"/>
    <property type="match status" value="1"/>
</dbReference>
<dbReference type="AlphaFoldDB" id="A0A5J5AIQ0"/>
<keyword evidence="13" id="KW-1185">Reference proteome</keyword>
<protein>
    <recommendedName>
        <fullName evidence="14">Bidirectional sugar transporter SWEET</fullName>
    </recommendedName>
</protein>
<name>A0A5J5AIQ0_9ASTE</name>
<evidence type="ECO:0000256" key="9">
    <source>
        <dbReference type="ARBA" id="ARBA00023136"/>
    </source>
</evidence>
<evidence type="ECO:0000256" key="2">
    <source>
        <dbReference type="ARBA" id="ARBA00007809"/>
    </source>
</evidence>
<keyword evidence="8 11" id="KW-1133">Transmembrane helix</keyword>
<accession>A0A5J5AIQ0</accession>
<feature type="transmembrane region" description="Helical" evidence="11">
    <location>
        <begin position="70"/>
        <end position="93"/>
    </location>
</feature>
<keyword evidence="6 11" id="KW-0812">Transmembrane</keyword>
<reference evidence="12 13" key="1">
    <citation type="submission" date="2019-09" db="EMBL/GenBank/DDBJ databases">
        <title>A chromosome-level genome assembly of the Chinese tupelo Nyssa sinensis.</title>
        <authorList>
            <person name="Yang X."/>
            <person name="Kang M."/>
            <person name="Yang Y."/>
            <person name="Xiong H."/>
            <person name="Wang M."/>
            <person name="Zhang Z."/>
            <person name="Wang Z."/>
            <person name="Wu H."/>
            <person name="Ma T."/>
            <person name="Liu J."/>
            <person name="Xi Z."/>
        </authorList>
    </citation>
    <scope>NUCLEOTIDE SEQUENCE [LARGE SCALE GENOMIC DNA]</scope>
    <source>
        <strain evidence="12">J267</strain>
        <tissue evidence="12">Leaf</tissue>
    </source>
</reference>
<dbReference type="GO" id="GO:0051119">
    <property type="term" value="F:sugar transmembrane transporter activity"/>
    <property type="evidence" value="ECO:0007669"/>
    <property type="project" value="InterPro"/>
</dbReference>
<evidence type="ECO:0000256" key="6">
    <source>
        <dbReference type="ARBA" id="ARBA00022692"/>
    </source>
</evidence>
<dbReference type="FunFam" id="1.20.1280.290:FF:000003">
    <property type="entry name" value="Bidirectional sugar transporter SWEET"/>
    <property type="match status" value="1"/>
</dbReference>
<feature type="transmembrane region" description="Helical" evidence="11">
    <location>
        <begin position="196"/>
        <end position="218"/>
    </location>
</feature>
<keyword evidence="4" id="KW-1003">Cell membrane</keyword>
<dbReference type="FunFam" id="1.20.1280.290:FF:000001">
    <property type="entry name" value="Bidirectional sugar transporter SWEET"/>
    <property type="match status" value="1"/>
</dbReference>
<dbReference type="Gene3D" id="1.20.1280.290">
    <property type="match status" value="2"/>
</dbReference>
<gene>
    <name evidence="12" type="ORF">F0562_034562</name>
</gene>
<dbReference type="PANTHER" id="PTHR10791:SF222">
    <property type="entry name" value="BIDIRECTIONAL SUGAR TRANSPORTER SWEET15"/>
    <property type="match status" value="1"/>
</dbReference>
<feature type="region of interest" description="Disordered" evidence="10">
    <location>
        <begin position="298"/>
        <end position="327"/>
    </location>
</feature>
<evidence type="ECO:0000256" key="11">
    <source>
        <dbReference type="SAM" id="Phobius"/>
    </source>
</evidence>
<feature type="transmembrane region" description="Helical" evidence="11">
    <location>
        <begin position="224"/>
        <end position="245"/>
    </location>
</feature>
<evidence type="ECO:0000256" key="8">
    <source>
        <dbReference type="ARBA" id="ARBA00022989"/>
    </source>
</evidence>
<evidence type="ECO:0000256" key="7">
    <source>
        <dbReference type="ARBA" id="ARBA00022737"/>
    </source>
</evidence>
<keyword evidence="5" id="KW-0762">Sugar transport</keyword>
<dbReference type="EMBL" id="CM018044">
    <property type="protein sequence ID" value="KAA8530028.1"/>
    <property type="molecule type" value="Genomic_DNA"/>
</dbReference>
<dbReference type="InterPro" id="IPR004316">
    <property type="entry name" value="SWEET_rpt"/>
</dbReference>
<organism evidence="12 13">
    <name type="scientific">Nyssa sinensis</name>
    <dbReference type="NCBI Taxonomy" id="561372"/>
    <lineage>
        <taxon>Eukaryota</taxon>
        <taxon>Viridiplantae</taxon>
        <taxon>Streptophyta</taxon>
        <taxon>Embryophyta</taxon>
        <taxon>Tracheophyta</taxon>
        <taxon>Spermatophyta</taxon>
        <taxon>Magnoliopsida</taxon>
        <taxon>eudicotyledons</taxon>
        <taxon>Gunneridae</taxon>
        <taxon>Pentapetalae</taxon>
        <taxon>asterids</taxon>
        <taxon>Cornales</taxon>
        <taxon>Nyssaceae</taxon>
        <taxon>Nyssa</taxon>
    </lineage>
</organism>
<dbReference type="Pfam" id="PF03083">
    <property type="entry name" value="MtN3_slv"/>
    <property type="match status" value="2"/>
</dbReference>
<sequence>MAIIDHHPLLLTFGVLGNIVSISVYFAPLPTFIQIYKRKSTLGFQSLPYVVSLFSAMLWMYYAFLKSDAILLISINLFGCVVETIYIIVYFAYASREARVRNKTFNIYKYIYIYIDICCIDGSFEFLVLVQKQTGKLTASLNAGVFCLILVVTLCLFEGMNRIQVVGWACVVVSVSVFAAPLSIVFKVVRTRSVEFMPFTLSFFLTLSAIMWFAYGLLLKDLCIAVPNVFGFFLGLLQMLLYGIYRNSSKKLVMEKKLAAAAEQHIINIVMLGTPEVHPVDAQISCCAHNIDIDDEKKSSEKINDDDDDDEHHKAHAASVPDHEPCSQLNAQLDSPVLVMCASA</sequence>
<evidence type="ECO:0000256" key="10">
    <source>
        <dbReference type="SAM" id="MobiDB-lite"/>
    </source>
</evidence>
<keyword evidence="3" id="KW-0813">Transport</keyword>
<evidence type="ECO:0000256" key="1">
    <source>
        <dbReference type="ARBA" id="ARBA00004651"/>
    </source>
</evidence>
<evidence type="ECO:0000313" key="12">
    <source>
        <dbReference type="EMBL" id="KAA8530028.1"/>
    </source>
</evidence>
<keyword evidence="7" id="KW-0677">Repeat</keyword>
<dbReference type="Proteomes" id="UP000325577">
    <property type="component" value="Linkage Group LG20"/>
</dbReference>
<evidence type="ECO:0000256" key="3">
    <source>
        <dbReference type="ARBA" id="ARBA00022448"/>
    </source>
</evidence>
<feature type="transmembrane region" description="Helical" evidence="11">
    <location>
        <begin position="166"/>
        <end position="189"/>
    </location>
</feature>
<feature type="transmembrane region" description="Helical" evidence="11">
    <location>
        <begin position="6"/>
        <end position="27"/>
    </location>
</feature>
<dbReference type="OrthoDB" id="409725at2759"/>
<proteinExistence type="inferred from homology"/>